<name>A0A2H6K7G2_9APIC</name>
<dbReference type="AlphaFoldDB" id="A0A2H6K7G2"/>
<dbReference type="RefSeq" id="XP_028865167.1">
    <property type="nucleotide sequence ID" value="XM_029009334.1"/>
</dbReference>
<dbReference type="Proteomes" id="UP000236319">
    <property type="component" value="Unassembled WGS sequence"/>
</dbReference>
<evidence type="ECO:0000313" key="1">
    <source>
        <dbReference type="EMBL" id="GBE58924.1"/>
    </source>
</evidence>
<sequence>MSSLAFVGDAIFTTLISAGPAGGELRRTCVKPSPLSCCCSAALFASFLALPAAAAPLDKARTPSYVASALAKLFRLWNHLSLADIWSSLAYLFVSRGLSSRLSATGAVGCSVFLSSLSTAGASLTIVLTKTSSACAVSRFPVEGTLATGGLRVLGEGMRPGRLVGMSGFRALVLAGSLVAGAASCCLAIDLGSIRVSAALATFTDGLNTGCVCGTRVAVLGWEFNTGMFCGRLSQLLGTKSGVVDTRGSGGSM</sequence>
<dbReference type="EMBL" id="BDSA01000001">
    <property type="protein sequence ID" value="GBE58924.1"/>
    <property type="molecule type" value="Genomic_DNA"/>
</dbReference>
<dbReference type="VEuPathDB" id="PiroplasmaDB:BOVATA_004170"/>
<protein>
    <submittedName>
        <fullName evidence="1">Uncharacterized protein</fullName>
    </submittedName>
</protein>
<gene>
    <name evidence="1" type="ORF">BOVATA_004170</name>
</gene>
<organism evidence="1 2">
    <name type="scientific">Babesia ovata</name>
    <dbReference type="NCBI Taxonomy" id="189622"/>
    <lineage>
        <taxon>Eukaryota</taxon>
        <taxon>Sar</taxon>
        <taxon>Alveolata</taxon>
        <taxon>Apicomplexa</taxon>
        <taxon>Aconoidasida</taxon>
        <taxon>Piroplasmida</taxon>
        <taxon>Babesiidae</taxon>
        <taxon>Babesia</taxon>
    </lineage>
</organism>
<evidence type="ECO:0000313" key="2">
    <source>
        <dbReference type="Proteomes" id="UP000236319"/>
    </source>
</evidence>
<dbReference type="GeneID" id="39872694"/>
<accession>A0A2H6K7G2</accession>
<keyword evidence="2" id="KW-1185">Reference proteome</keyword>
<comment type="caution">
    <text evidence="1">The sequence shown here is derived from an EMBL/GenBank/DDBJ whole genome shotgun (WGS) entry which is preliminary data.</text>
</comment>
<reference evidence="1 2" key="1">
    <citation type="journal article" date="2017" name="BMC Genomics">
        <title>Whole-genome assembly of Babesia ovata and comparative genomics between closely related pathogens.</title>
        <authorList>
            <person name="Yamagishi J."/>
            <person name="Asada M."/>
            <person name="Hakimi H."/>
            <person name="Tanaka T.Q."/>
            <person name="Sugimoto C."/>
            <person name="Kawazu S."/>
        </authorList>
    </citation>
    <scope>NUCLEOTIDE SEQUENCE [LARGE SCALE GENOMIC DNA]</scope>
    <source>
        <strain evidence="1 2">Miyake</strain>
    </source>
</reference>
<proteinExistence type="predicted"/>